<dbReference type="GO" id="GO:0019934">
    <property type="term" value="P:cGMP-mediated signaling"/>
    <property type="evidence" value="ECO:0007669"/>
    <property type="project" value="TreeGrafter"/>
</dbReference>
<dbReference type="PANTHER" id="PTHR45655:SF13">
    <property type="entry name" value="SOLUBLE GUANYLATE CYCLASE GCY-32-RELATED"/>
    <property type="match status" value="1"/>
</dbReference>
<dbReference type="GO" id="GO:0008074">
    <property type="term" value="C:guanylate cyclase complex, soluble"/>
    <property type="evidence" value="ECO:0007669"/>
    <property type="project" value="TreeGrafter"/>
</dbReference>
<keyword evidence="2" id="KW-0472">Membrane</keyword>
<reference evidence="4 5" key="1">
    <citation type="journal article" date="2021" name="Elife">
        <title>Chloroplast acquisition without the gene transfer in kleptoplastic sea slugs, Plakobranchus ocellatus.</title>
        <authorList>
            <person name="Maeda T."/>
            <person name="Takahashi S."/>
            <person name="Yoshida T."/>
            <person name="Shimamura S."/>
            <person name="Takaki Y."/>
            <person name="Nagai Y."/>
            <person name="Toyoda A."/>
            <person name="Suzuki Y."/>
            <person name="Arimoto A."/>
            <person name="Ishii H."/>
            <person name="Satoh N."/>
            <person name="Nishiyama T."/>
            <person name="Hasebe M."/>
            <person name="Maruyama T."/>
            <person name="Minagawa J."/>
            <person name="Obokata J."/>
            <person name="Shigenobu S."/>
        </authorList>
    </citation>
    <scope>NUCLEOTIDE SEQUENCE [LARGE SCALE GENOMIC DNA]</scope>
</reference>
<dbReference type="EMBL" id="BMAT01012681">
    <property type="protein sequence ID" value="GFR96965.1"/>
    <property type="molecule type" value="Genomic_DNA"/>
</dbReference>
<evidence type="ECO:0000313" key="4">
    <source>
        <dbReference type="EMBL" id="GFR96965.1"/>
    </source>
</evidence>
<dbReference type="AlphaFoldDB" id="A0AAV4HJS8"/>
<protein>
    <submittedName>
        <fullName evidence="4">Receptor-type guanylate cyclase gcy-12</fullName>
    </submittedName>
</protein>
<dbReference type="Proteomes" id="UP000762676">
    <property type="component" value="Unassembled WGS sequence"/>
</dbReference>
<dbReference type="InterPro" id="IPR029787">
    <property type="entry name" value="Nucleotide_cyclase"/>
</dbReference>
<proteinExistence type="predicted"/>
<gene>
    <name evidence="4" type="ORF">ElyMa_006312300</name>
</gene>
<evidence type="ECO:0000256" key="1">
    <source>
        <dbReference type="ARBA" id="ARBA00023239"/>
    </source>
</evidence>
<dbReference type="SUPFAM" id="SSF55073">
    <property type="entry name" value="Nucleotide cyclase"/>
    <property type="match status" value="1"/>
</dbReference>
<feature type="transmembrane region" description="Helical" evidence="2">
    <location>
        <begin position="20"/>
        <end position="40"/>
    </location>
</feature>
<keyword evidence="5" id="KW-1185">Reference proteome</keyword>
<dbReference type="PROSITE" id="PS50125">
    <property type="entry name" value="GUANYLATE_CYCLASE_2"/>
    <property type="match status" value="1"/>
</dbReference>
<dbReference type="PANTHER" id="PTHR45655">
    <property type="entry name" value="GUANYLATE CYCLASE SOLUBLE SUBUNIT BETA-2"/>
    <property type="match status" value="1"/>
</dbReference>
<comment type="caution">
    <text evidence="4">The sequence shown here is derived from an EMBL/GenBank/DDBJ whole genome shotgun (WGS) entry which is preliminary data.</text>
</comment>
<accession>A0AAV4HJS8</accession>
<keyword evidence="1" id="KW-0456">Lyase</keyword>
<keyword evidence="2" id="KW-1133">Transmembrane helix</keyword>
<evidence type="ECO:0000313" key="5">
    <source>
        <dbReference type="Proteomes" id="UP000762676"/>
    </source>
</evidence>
<name>A0AAV4HJS8_9GAST</name>
<dbReference type="Gene3D" id="3.30.70.1230">
    <property type="entry name" value="Nucleotide cyclase"/>
    <property type="match status" value="1"/>
</dbReference>
<keyword evidence="4" id="KW-0675">Receptor</keyword>
<dbReference type="SMART" id="SM00044">
    <property type="entry name" value="CYCc"/>
    <property type="match status" value="1"/>
</dbReference>
<dbReference type="GO" id="GO:0004383">
    <property type="term" value="F:guanylate cyclase activity"/>
    <property type="evidence" value="ECO:0007669"/>
    <property type="project" value="TreeGrafter"/>
</dbReference>
<dbReference type="GO" id="GO:0070482">
    <property type="term" value="P:response to oxygen levels"/>
    <property type="evidence" value="ECO:0007669"/>
    <property type="project" value="TreeGrafter"/>
</dbReference>
<evidence type="ECO:0000256" key="2">
    <source>
        <dbReference type="SAM" id="Phobius"/>
    </source>
</evidence>
<keyword evidence="2" id="KW-0812">Transmembrane</keyword>
<organism evidence="4 5">
    <name type="scientific">Elysia marginata</name>
    <dbReference type="NCBI Taxonomy" id="1093978"/>
    <lineage>
        <taxon>Eukaryota</taxon>
        <taxon>Metazoa</taxon>
        <taxon>Spiralia</taxon>
        <taxon>Lophotrochozoa</taxon>
        <taxon>Mollusca</taxon>
        <taxon>Gastropoda</taxon>
        <taxon>Heterobranchia</taxon>
        <taxon>Euthyneura</taxon>
        <taxon>Panpulmonata</taxon>
        <taxon>Sacoglossa</taxon>
        <taxon>Placobranchoidea</taxon>
        <taxon>Plakobranchidae</taxon>
        <taxon>Elysia</taxon>
    </lineage>
</organism>
<dbReference type="InterPro" id="IPR001054">
    <property type="entry name" value="A/G_cyclase"/>
</dbReference>
<feature type="domain" description="Guanylate cyclase" evidence="3">
    <location>
        <begin position="100"/>
        <end position="203"/>
    </location>
</feature>
<evidence type="ECO:0000259" key="3">
    <source>
        <dbReference type="PROSITE" id="PS50125"/>
    </source>
</evidence>
<sequence>MANEIFQRTTTAGKRADSDMMVTCLLLVIELAIYPLFVYLSVRLVTRIKTIGHSLASKSKTLYKEQRRNTEMVSQMYPKSIASKLLGGEHIEPEIFEQATVCFSVLTDFEDIISVLSADEAITVLNRVLEIMEDEILKYDVFKVETREDMVLLASGVPRRTPHNCEEIADLCLSLRTRMRSVCLGIRSSTGVRIKSGFCTGRN</sequence>
<dbReference type="Pfam" id="PF00211">
    <property type="entry name" value="Guanylate_cyc"/>
    <property type="match status" value="1"/>
</dbReference>